<reference evidence="3 4" key="2">
    <citation type="journal article" date="2014" name="Int. J. Syst. Evol. Microbiol.">
        <title>Methanobacterium paludis sp. nov. and a novel strain of Methanobacterium lacus isolated from northern peatlands.</title>
        <authorList>
            <person name="Cadillo-Quiroz H."/>
            <person name="Brauer S.L."/>
            <person name="Goodson N."/>
            <person name="Yavitt J.B."/>
            <person name="Zinder S.H."/>
        </authorList>
    </citation>
    <scope>NUCLEOTIDE SEQUENCE [LARGE SCALE GENOMIC DNA]</scope>
    <source>
        <strain evidence="4">DSM 25820 / JCM 18151 / SWAN1</strain>
        <strain evidence="3">SWAN1</strain>
    </source>
</reference>
<dbReference type="KEGG" id="mew:MSWAN_1158"/>
<feature type="coiled-coil region" evidence="1">
    <location>
        <begin position="21"/>
        <end position="53"/>
    </location>
</feature>
<protein>
    <submittedName>
        <fullName evidence="3">Uncharacterized protein</fullName>
    </submittedName>
</protein>
<dbReference type="EMBL" id="CP002772">
    <property type="protein sequence ID" value="AEG18160.1"/>
    <property type="molecule type" value="Genomic_DNA"/>
</dbReference>
<dbReference type="RefSeq" id="WP_013825662.1">
    <property type="nucleotide sequence ID" value="NC_015574.1"/>
</dbReference>
<dbReference type="Proteomes" id="UP000009231">
    <property type="component" value="Chromosome"/>
</dbReference>
<evidence type="ECO:0000313" key="3">
    <source>
        <dbReference type="EMBL" id="AEG18176.1"/>
    </source>
</evidence>
<organism evidence="3 4">
    <name type="scientific">Methanobacterium paludis (strain DSM 25820 / JCM 18151 / SWAN1)</name>
    <dbReference type="NCBI Taxonomy" id="868131"/>
    <lineage>
        <taxon>Archaea</taxon>
        <taxon>Methanobacteriati</taxon>
        <taxon>Methanobacteriota</taxon>
        <taxon>Methanomada group</taxon>
        <taxon>Methanobacteria</taxon>
        <taxon>Methanobacteriales</taxon>
        <taxon>Methanobacteriaceae</taxon>
        <taxon>Methanobacterium</taxon>
    </lineage>
</organism>
<keyword evidence="4" id="KW-1185">Reference proteome</keyword>
<proteinExistence type="predicted"/>
<dbReference type="KEGG" id="mew:MSWAN_1142"/>
<accession>F6D568</accession>
<reference evidence="4" key="1">
    <citation type="submission" date="2011-05" db="EMBL/GenBank/DDBJ databases">
        <title>Complete sequence of Methanobacterium sp. SWAN-1.</title>
        <authorList>
            <person name="Lucas S."/>
            <person name="Han J."/>
            <person name="Lapidus A."/>
            <person name="Cheng J.-F."/>
            <person name="Goodwin L."/>
            <person name="Pitluck S."/>
            <person name="Peters L."/>
            <person name="Ovchinnikova G."/>
            <person name="Chertkov O."/>
            <person name="Han C."/>
            <person name="Tapia R."/>
            <person name="Land M."/>
            <person name="Hauser L."/>
            <person name="Kyrpides N."/>
            <person name="Ivanova N."/>
            <person name="Pagani I."/>
            <person name="Cadillo-Quiroz H."/>
            <person name="Imachi H."/>
            <person name="Zinder S."/>
            <person name="Liu W."/>
            <person name="Woyke T."/>
        </authorList>
    </citation>
    <scope>NUCLEOTIDE SEQUENCE [LARGE SCALE GENOMIC DNA]</scope>
    <source>
        <strain evidence="4">DSM 25820 / JCM 18151 / SWAN1</strain>
    </source>
</reference>
<name>F6D568_METPW</name>
<dbReference type="EMBL" id="CP002772">
    <property type="protein sequence ID" value="AEG18176.1"/>
    <property type="molecule type" value="Genomic_DNA"/>
</dbReference>
<dbReference type="HOGENOM" id="CLU_3057171_0_0_2"/>
<keyword evidence="1" id="KW-0175">Coiled coil</keyword>
<dbReference type="AlphaFoldDB" id="F6D568"/>
<evidence type="ECO:0000256" key="1">
    <source>
        <dbReference type="SAM" id="Coils"/>
    </source>
</evidence>
<evidence type="ECO:0000313" key="4">
    <source>
        <dbReference type="Proteomes" id="UP000009231"/>
    </source>
</evidence>
<dbReference type="GeneID" id="42441929"/>
<sequence>MDKQTAEKIIINFAKDAVNIYDDLIEMLPEENKENIELEQKELMEAINMVENK</sequence>
<evidence type="ECO:0000313" key="2">
    <source>
        <dbReference type="EMBL" id="AEG18160.1"/>
    </source>
</evidence>
<gene>
    <name evidence="2" type="ordered locus">MSWAN_1142</name>
    <name evidence="3" type="ordered locus">MSWAN_1158</name>
</gene>